<dbReference type="AlphaFoldDB" id="A0A803N1U1"/>
<organism evidence="1 2">
    <name type="scientific">Chenopodium quinoa</name>
    <name type="common">Quinoa</name>
    <dbReference type="NCBI Taxonomy" id="63459"/>
    <lineage>
        <taxon>Eukaryota</taxon>
        <taxon>Viridiplantae</taxon>
        <taxon>Streptophyta</taxon>
        <taxon>Embryophyta</taxon>
        <taxon>Tracheophyta</taxon>
        <taxon>Spermatophyta</taxon>
        <taxon>Magnoliopsida</taxon>
        <taxon>eudicotyledons</taxon>
        <taxon>Gunneridae</taxon>
        <taxon>Pentapetalae</taxon>
        <taxon>Caryophyllales</taxon>
        <taxon>Chenopodiaceae</taxon>
        <taxon>Chenopodioideae</taxon>
        <taxon>Atripliceae</taxon>
        <taxon>Chenopodium</taxon>
    </lineage>
</organism>
<dbReference type="EnsemblPlants" id="AUR62039031-RA">
    <property type="protein sequence ID" value="AUR62039031-RA:cds"/>
    <property type="gene ID" value="AUR62039031"/>
</dbReference>
<dbReference type="Proteomes" id="UP000596660">
    <property type="component" value="Unplaced"/>
</dbReference>
<dbReference type="Gramene" id="AUR62039031-RA">
    <property type="protein sequence ID" value="AUR62039031-RA:cds"/>
    <property type="gene ID" value="AUR62039031"/>
</dbReference>
<keyword evidence="2" id="KW-1185">Reference proteome</keyword>
<evidence type="ECO:0000313" key="2">
    <source>
        <dbReference type="Proteomes" id="UP000596660"/>
    </source>
</evidence>
<reference evidence="1" key="1">
    <citation type="journal article" date="2017" name="Nature">
        <title>The genome of Chenopodium quinoa.</title>
        <authorList>
            <person name="Jarvis D.E."/>
            <person name="Ho Y.S."/>
            <person name="Lightfoot D.J."/>
            <person name="Schmoeckel S.M."/>
            <person name="Li B."/>
            <person name="Borm T.J.A."/>
            <person name="Ohyanagi H."/>
            <person name="Mineta K."/>
            <person name="Michell C.T."/>
            <person name="Saber N."/>
            <person name="Kharbatia N.M."/>
            <person name="Rupper R.R."/>
            <person name="Sharp A.R."/>
            <person name="Dally N."/>
            <person name="Boughton B.A."/>
            <person name="Woo Y.H."/>
            <person name="Gao G."/>
            <person name="Schijlen E.G.W.M."/>
            <person name="Guo X."/>
            <person name="Momin A.A."/>
            <person name="Negrao S."/>
            <person name="Al-Babili S."/>
            <person name="Gehring C."/>
            <person name="Roessner U."/>
            <person name="Jung C."/>
            <person name="Murphy K."/>
            <person name="Arold S.T."/>
            <person name="Gojobori T."/>
            <person name="van der Linden C.G."/>
            <person name="van Loo E.N."/>
            <person name="Jellen E.N."/>
            <person name="Maughan P.J."/>
            <person name="Tester M."/>
        </authorList>
    </citation>
    <scope>NUCLEOTIDE SEQUENCE [LARGE SCALE GENOMIC DNA]</scope>
    <source>
        <strain evidence="1">cv. PI 614886</strain>
    </source>
</reference>
<accession>A0A803N1U1</accession>
<evidence type="ECO:0000313" key="1">
    <source>
        <dbReference type="EnsemblPlants" id="AUR62039031-RA:cds"/>
    </source>
</evidence>
<evidence type="ECO:0008006" key="3">
    <source>
        <dbReference type="Google" id="ProtNLM"/>
    </source>
</evidence>
<sequence>MSWLLPFFAVESDFTEKVKTAVVGDASYKNLKEQIESRIARRFQIQDGLVYVKGARLYIPAGMLRFELLHEDSSLRNLIGAGEQCDGVYIFRLVRARNPHANKVVISDASLLWYKRLGHPSMQVWERYLANPPIWDDVEDKSFVIDAENAAANISRPAGSAT</sequence>
<proteinExistence type="predicted"/>
<protein>
    <recommendedName>
        <fullName evidence="3">GAG-pre-integrase domain-containing protein</fullName>
    </recommendedName>
</protein>
<name>A0A803N1U1_CHEQI</name>
<reference evidence="1" key="2">
    <citation type="submission" date="2021-03" db="UniProtKB">
        <authorList>
            <consortium name="EnsemblPlants"/>
        </authorList>
    </citation>
    <scope>IDENTIFICATION</scope>
</reference>